<evidence type="ECO:0000256" key="9">
    <source>
        <dbReference type="RuleBase" id="RU004187"/>
    </source>
</evidence>
<dbReference type="PROSITE" id="PS00751">
    <property type="entry name" value="TCP1_2"/>
    <property type="match status" value="1"/>
</dbReference>
<dbReference type="STRING" id="1314777.A0A164RWY7"/>
<dbReference type="NCBIfam" id="NF041083">
    <property type="entry name" value="thermosome_beta"/>
    <property type="match status" value="1"/>
</dbReference>
<organism evidence="10 11">
    <name type="scientific">Sistotremastrum niveocremeum HHB9708</name>
    <dbReference type="NCBI Taxonomy" id="1314777"/>
    <lineage>
        <taxon>Eukaryota</taxon>
        <taxon>Fungi</taxon>
        <taxon>Dikarya</taxon>
        <taxon>Basidiomycota</taxon>
        <taxon>Agaricomycotina</taxon>
        <taxon>Agaricomycetes</taxon>
        <taxon>Sistotremastrales</taxon>
        <taxon>Sistotremastraceae</taxon>
        <taxon>Sertulicium</taxon>
        <taxon>Sertulicium niveocremeum</taxon>
    </lineage>
</organism>
<dbReference type="InterPro" id="IPR012716">
    <property type="entry name" value="Chap_CCT_beta"/>
</dbReference>
<dbReference type="NCBIfam" id="TIGR02341">
    <property type="entry name" value="chap_CCT_beta"/>
    <property type="match status" value="1"/>
</dbReference>
<comment type="subunit">
    <text evidence="3">Heterooligomeric complex of about 850 to 900 kDa that forms two stacked rings, 12 to 16 nm in diameter.</text>
</comment>
<dbReference type="PROSITE" id="PS00995">
    <property type="entry name" value="TCP1_3"/>
    <property type="match status" value="1"/>
</dbReference>
<dbReference type="PANTHER" id="PTHR11353">
    <property type="entry name" value="CHAPERONIN"/>
    <property type="match status" value="1"/>
</dbReference>
<proteinExistence type="inferred from homology"/>
<dbReference type="Proteomes" id="UP000076722">
    <property type="component" value="Unassembled WGS sequence"/>
</dbReference>
<dbReference type="InterPro" id="IPR027413">
    <property type="entry name" value="GROEL-like_equatorial_sf"/>
</dbReference>
<dbReference type="FunFam" id="3.30.260.10:FF:000025">
    <property type="entry name" value="Chaperonin containing TCP1 subunit 2"/>
    <property type="match status" value="1"/>
</dbReference>
<dbReference type="Gene3D" id="3.50.7.10">
    <property type="entry name" value="GroEL"/>
    <property type="match status" value="1"/>
</dbReference>
<dbReference type="Gene3D" id="1.10.560.10">
    <property type="entry name" value="GroEL-like equatorial domain"/>
    <property type="match status" value="1"/>
</dbReference>
<dbReference type="Gene3D" id="3.30.260.10">
    <property type="entry name" value="TCP-1-like chaperonin intermediate domain"/>
    <property type="match status" value="1"/>
</dbReference>
<dbReference type="GO" id="GO:0051082">
    <property type="term" value="F:unfolded protein binding"/>
    <property type="evidence" value="ECO:0007669"/>
    <property type="project" value="InterPro"/>
</dbReference>
<dbReference type="InterPro" id="IPR017998">
    <property type="entry name" value="Chaperone_TCP-1"/>
</dbReference>
<dbReference type="InterPro" id="IPR053374">
    <property type="entry name" value="TCP-1_chaperonin"/>
</dbReference>
<dbReference type="InterPro" id="IPR002423">
    <property type="entry name" value="Cpn60/GroEL/TCP-1"/>
</dbReference>
<comment type="subcellular location">
    <subcellularLocation>
        <location evidence="1">Cytoplasm</location>
    </subcellularLocation>
</comment>
<comment type="similarity">
    <text evidence="2 9">Belongs to the TCP-1 chaperonin family.</text>
</comment>
<dbReference type="FunFam" id="1.10.560.10:FF:000017">
    <property type="entry name" value="T-complex protein 1 subunit eta"/>
    <property type="match status" value="1"/>
</dbReference>
<evidence type="ECO:0000256" key="3">
    <source>
        <dbReference type="ARBA" id="ARBA00011531"/>
    </source>
</evidence>
<dbReference type="GO" id="GO:0005524">
    <property type="term" value="F:ATP binding"/>
    <property type="evidence" value="ECO:0007669"/>
    <property type="project" value="UniProtKB-KW"/>
</dbReference>
<dbReference type="InterPro" id="IPR002194">
    <property type="entry name" value="Chaperonin_TCP-1_CS"/>
</dbReference>
<dbReference type="CDD" id="cd03336">
    <property type="entry name" value="TCP1_beta"/>
    <property type="match status" value="1"/>
</dbReference>
<dbReference type="PROSITE" id="PS00750">
    <property type="entry name" value="TCP1_1"/>
    <property type="match status" value="1"/>
</dbReference>
<keyword evidence="5 9" id="KW-0547">Nucleotide-binding</keyword>
<dbReference type="GO" id="GO:0005832">
    <property type="term" value="C:chaperonin-containing T-complex"/>
    <property type="evidence" value="ECO:0007669"/>
    <property type="project" value="InterPro"/>
</dbReference>
<evidence type="ECO:0000256" key="1">
    <source>
        <dbReference type="ARBA" id="ARBA00004496"/>
    </source>
</evidence>
<dbReference type="SUPFAM" id="SSF54849">
    <property type="entry name" value="GroEL-intermediate domain like"/>
    <property type="match status" value="1"/>
</dbReference>
<evidence type="ECO:0000256" key="2">
    <source>
        <dbReference type="ARBA" id="ARBA00008020"/>
    </source>
</evidence>
<evidence type="ECO:0000256" key="4">
    <source>
        <dbReference type="ARBA" id="ARBA00022490"/>
    </source>
</evidence>
<gene>
    <name evidence="10" type="ORF">SISNIDRAFT_414872</name>
</gene>
<dbReference type="OrthoDB" id="10248520at2759"/>
<dbReference type="AlphaFoldDB" id="A0A164RWY7"/>
<evidence type="ECO:0000256" key="6">
    <source>
        <dbReference type="ARBA" id="ARBA00022840"/>
    </source>
</evidence>
<keyword evidence="6 9" id="KW-0067">ATP-binding</keyword>
<dbReference type="PRINTS" id="PR00304">
    <property type="entry name" value="TCOMPLEXTCP1"/>
</dbReference>
<sequence length="524" mass="56677">MSMNIFGDEATEEKAESARLSSFVGAMALGDLVKSTLGPKGMNKILQSGSSGDVNVTNDGATILKAIQLDNAAAKILVNISKVQDDEVGDGTTSVCVLASELLREAEKLIMARIHPQTIVEGYRIASAAALKALEKAATDNSSNPTKFRTDLFNIARTTLSSKVLSQDKEYFANLAVDAVLRLQGSTDLEHIQIIKRVGGKLTDSYLDEGFILDKTIGVNCPKRMENAKILIANTSMDTDKIKIFGARVRVEGTAKLAELERAEREKMKDKVNLIAAHGINCFVNRQLVYNYPENLLAEKGIMCIEHADFEGVERLSLVTGGDVVSTFDNPDKVRLGRCELIEEIIIGEDKLIKFSGVAAGQACTVVLRGSSSQMVDEAERSLHDALSVLSQTVKETRVVLGGGCSEMLMSCAIEEEARKVAGKKAIAVEAFARALCQIPTILADNAGFDSADLVTRLRAAHYEGQSDAGLDMDEGGIISMRKLGVTESYKLKRQVVLSASEAAEMILRVDTILRATPRKREAM</sequence>
<dbReference type="GO" id="GO:0016887">
    <property type="term" value="F:ATP hydrolysis activity"/>
    <property type="evidence" value="ECO:0007669"/>
    <property type="project" value="InterPro"/>
</dbReference>
<dbReference type="InterPro" id="IPR027409">
    <property type="entry name" value="GroEL-like_apical_dom_sf"/>
</dbReference>
<keyword evidence="11" id="KW-1185">Reference proteome</keyword>
<dbReference type="FunFam" id="3.50.7.10:FF:000002">
    <property type="entry name" value="T-complex protein 1 subunit beta"/>
    <property type="match status" value="1"/>
</dbReference>
<accession>A0A164RWY7</accession>
<evidence type="ECO:0000256" key="7">
    <source>
        <dbReference type="ARBA" id="ARBA00023186"/>
    </source>
</evidence>
<evidence type="ECO:0000256" key="8">
    <source>
        <dbReference type="ARBA" id="ARBA00033237"/>
    </source>
</evidence>
<dbReference type="SUPFAM" id="SSF52029">
    <property type="entry name" value="GroEL apical domain-like"/>
    <property type="match status" value="1"/>
</dbReference>
<name>A0A164RWY7_9AGAM</name>
<dbReference type="InterPro" id="IPR027410">
    <property type="entry name" value="TCP-1-like_intermed_sf"/>
</dbReference>
<keyword evidence="4" id="KW-0963">Cytoplasm</keyword>
<reference evidence="10 11" key="1">
    <citation type="journal article" date="2016" name="Mol. Biol. Evol.">
        <title>Comparative Genomics of Early-Diverging Mushroom-Forming Fungi Provides Insights into the Origins of Lignocellulose Decay Capabilities.</title>
        <authorList>
            <person name="Nagy L.G."/>
            <person name="Riley R."/>
            <person name="Tritt A."/>
            <person name="Adam C."/>
            <person name="Daum C."/>
            <person name="Floudas D."/>
            <person name="Sun H."/>
            <person name="Yadav J.S."/>
            <person name="Pangilinan J."/>
            <person name="Larsson K.H."/>
            <person name="Matsuura K."/>
            <person name="Barry K."/>
            <person name="Labutti K."/>
            <person name="Kuo R."/>
            <person name="Ohm R.A."/>
            <person name="Bhattacharya S.S."/>
            <person name="Shirouzu T."/>
            <person name="Yoshinaga Y."/>
            <person name="Martin F.M."/>
            <person name="Grigoriev I.V."/>
            <person name="Hibbett D.S."/>
        </authorList>
    </citation>
    <scope>NUCLEOTIDE SEQUENCE [LARGE SCALE GENOMIC DNA]</scope>
    <source>
        <strain evidence="10 11">HHB9708</strain>
    </source>
</reference>
<evidence type="ECO:0000313" key="11">
    <source>
        <dbReference type="Proteomes" id="UP000076722"/>
    </source>
</evidence>
<dbReference type="GO" id="GO:0140662">
    <property type="term" value="F:ATP-dependent protein folding chaperone"/>
    <property type="evidence" value="ECO:0007669"/>
    <property type="project" value="InterPro"/>
</dbReference>
<dbReference type="SUPFAM" id="SSF48592">
    <property type="entry name" value="GroEL equatorial domain-like"/>
    <property type="match status" value="1"/>
</dbReference>
<protein>
    <recommendedName>
        <fullName evidence="8">CCT-beta</fullName>
    </recommendedName>
</protein>
<evidence type="ECO:0000313" key="10">
    <source>
        <dbReference type="EMBL" id="KZS90962.1"/>
    </source>
</evidence>
<dbReference type="EMBL" id="KV419418">
    <property type="protein sequence ID" value="KZS90962.1"/>
    <property type="molecule type" value="Genomic_DNA"/>
</dbReference>
<dbReference type="Pfam" id="PF00118">
    <property type="entry name" value="Cpn60_TCP1"/>
    <property type="match status" value="1"/>
</dbReference>
<evidence type="ECO:0000256" key="5">
    <source>
        <dbReference type="ARBA" id="ARBA00022741"/>
    </source>
</evidence>
<keyword evidence="7 9" id="KW-0143">Chaperone</keyword>